<name>A0A7W4LNZ9_9GAMM</name>
<evidence type="ECO:0000313" key="1">
    <source>
        <dbReference type="EMBL" id="MBB2496643.1"/>
    </source>
</evidence>
<keyword evidence="2" id="KW-1185">Reference proteome</keyword>
<sequence length="130" mass="14630">MDAQQRQAILEDLNALDCTVYRPDDNDPDAEEEDLGDAKIVFGAAFEAPAQWDAHEREDYFGDSDPELYVTARIECEAKPASSAYFIAQPGDYLATMEGLGEVVMYYVYDLIEDASERSFVLIRDEEELG</sequence>
<organism evidence="1 2">
    <name type="scientific">Aquipseudomonas ullengensis</name>
    <dbReference type="NCBI Taxonomy" id="2759166"/>
    <lineage>
        <taxon>Bacteria</taxon>
        <taxon>Pseudomonadati</taxon>
        <taxon>Pseudomonadota</taxon>
        <taxon>Gammaproteobacteria</taxon>
        <taxon>Pseudomonadales</taxon>
        <taxon>Pseudomonadaceae</taxon>
        <taxon>Aquipseudomonas</taxon>
    </lineage>
</organism>
<protein>
    <submittedName>
        <fullName evidence="1">Uncharacterized protein</fullName>
    </submittedName>
</protein>
<proteinExistence type="predicted"/>
<reference evidence="1 2" key="1">
    <citation type="submission" date="2020-08" db="EMBL/GenBank/DDBJ databases">
        <authorList>
            <person name="Kim C.M."/>
        </authorList>
    </citation>
    <scope>NUCLEOTIDE SEQUENCE [LARGE SCALE GENOMIC DNA]</scope>
    <source>
        <strain evidence="1 2">UL070</strain>
    </source>
</reference>
<evidence type="ECO:0000313" key="2">
    <source>
        <dbReference type="Proteomes" id="UP000542720"/>
    </source>
</evidence>
<dbReference type="Proteomes" id="UP000542720">
    <property type="component" value="Unassembled WGS sequence"/>
</dbReference>
<dbReference type="AlphaFoldDB" id="A0A7W4LNZ9"/>
<accession>A0A7W4LNZ9</accession>
<comment type="caution">
    <text evidence="1">The sequence shown here is derived from an EMBL/GenBank/DDBJ whole genome shotgun (WGS) entry which is preliminary data.</text>
</comment>
<dbReference type="EMBL" id="JACJUD010000005">
    <property type="protein sequence ID" value="MBB2496643.1"/>
    <property type="molecule type" value="Genomic_DNA"/>
</dbReference>
<gene>
    <name evidence="1" type="ORF">H3H51_16595</name>
</gene>